<dbReference type="OrthoDB" id="9809772at2"/>
<name>A0A0M7AHJ6_9HYPH</name>
<evidence type="ECO:0000313" key="7">
    <source>
        <dbReference type="Proteomes" id="UP000053235"/>
    </source>
</evidence>
<feature type="domain" description="HTH tetR-type" evidence="5">
    <location>
        <begin position="6"/>
        <end position="66"/>
    </location>
</feature>
<dbReference type="InterPro" id="IPR009057">
    <property type="entry name" value="Homeodomain-like_sf"/>
</dbReference>
<evidence type="ECO:0000256" key="1">
    <source>
        <dbReference type="ARBA" id="ARBA00023015"/>
    </source>
</evidence>
<dbReference type="STRING" id="388408.LAX5112_03922"/>
<sequence length="183" mass="19780">MSKTTKNTKCQILTAALEVVRRAGSPALTLDAVAEEAGLSKGGLLYNFPSKDALIRGMVEFLAGKFEAEIAAARENAGGAASPTLAAMVDVTEGWLSEQRDVARAILPATADKPDLRQPFIDVKLRLRAAILKETSQLGAAWVIWTSLEGLHFSEAHCVSTLTDEDRTAVFEELRGRLKELNQ</sequence>
<keyword evidence="7" id="KW-1185">Reference proteome</keyword>
<dbReference type="AlphaFoldDB" id="A0A0M7AHJ6"/>
<dbReference type="EMBL" id="CXWD01000017">
    <property type="protein sequence ID" value="CTQ74615.1"/>
    <property type="molecule type" value="Genomic_DNA"/>
</dbReference>
<gene>
    <name evidence="6" type="primary">rutR_2</name>
    <name evidence="6" type="ORF">LAX5112_03922</name>
</gene>
<protein>
    <submittedName>
        <fullName evidence="6">Rut operon repressor</fullName>
    </submittedName>
</protein>
<dbReference type="PRINTS" id="PR00455">
    <property type="entry name" value="HTHTETR"/>
</dbReference>
<dbReference type="PANTHER" id="PTHR30055:SF234">
    <property type="entry name" value="HTH-TYPE TRANSCRIPTIONAL REGULATOR BETI"/>
    <property type="match status" value="1"/>
</dbReference>
<dbReference type="Gene3D" id="1.10.357.10">
    <property type="entry name" value="Tetracycline Repressor, domain 2"/>
    <property type="match status" value="1"/>
</dbReference>
<keyword evidence="1" id="KW-0805">Transcription regulation</keyword>
<keyword evidence="3" id="KW-0804">Transcription</keyword>
<dbReference type="Pfam" id="PF17937">
    <property type="entry name" value="TetR_C_28"/>
    <property type="match status" value="1"/>
</dbReference>
<evidence type="ECO:0000256" key="2">
    <source>
        <dbReference type="ARBA" id="ARBA00023125"/>
    </source>
</evidence>
<dbReference type="SUPFAM" id="SSF46689">
    <property type="entry name" value="Homeodomain-like"/>
    <property type="match status" value="1"/>
</dbReference>
<evidence type="ECO:0000259" key="5">
    <source>
        <dbReference type="PROSITE" id="PS50977"/>
    </source>
</evidence>
<dbReference type="Pfam" id="PF00440">
    <property type="entry name" value="TetR_N"/>
    <property type="match status" value="1"/>
</dbReference>
<feature type="DNA-binding region" description="H-T-H motif" evidence="4">
    <location>
        <begin position="29"/>
        <end position="48"/>
    </location>
</feature>
<organism evidence="6 7">
    <name type="scientific">Roseibium alexandrii</name>
    <dbReference type="NCBI Taxonomy" id="388408"/>
    <lineage>
        <taxon>Bacteria</taxon>
        <taxon>Pseudomonadati</taxon>
        <taxon>Pseudomonadota</taxon>
        <taxon>Alphaproteobacteria</taxon>
        <taxon>Hyphomicrobiales</taxon>
        <taxon>Stappiaceae</taxon>
        <taxon>Roseibium</taxon>
    </lineage>
</organism>
<dbReference type="PANTHER" id="PTHR30055">
    <property type="entry name" value="HTH-TYPE TRANSCRIPTIONAL REGULATOR RUTR"/>
    <property type="match status" value="1"/>
</dbReference>
<proteinExistence type="predicted"/>
<evidence type="ECO:0000256" key="4">
    <source>
        <dbReference type="PROSITE-ProRule" id="PRU00335"/>
    </source>
</evidence>
<dbReference type="RefSeq" id="WP_055673224.1">
    <property type="nucleotide sequence ID" value="NZ_CXWD01000017.1"/>
</dbReference>
<accession>A0A0M7AHJ6</accession>
<dbReference type="InterPro" id="IPR050109">
    <property type="entry name" value="HTH-type_TetR-like_transc_reg"/>
</dbReference>
<dbReference type="GO" id="GO:0000976">
    <property type="term" value="F:transcription cis-regulatory region binding"/>
    <property type="evidence" value="ECO:0007669"/>
    <property type="project" value="TreeGrafter"/>
</dbReference>
<evidence type="ECO:0000313" key="6">
    <source>
        <dbReference type="EMBL" id="CTQ74615.1"/>
    </source>
</evidence>
<dbReference type="GO" id="GO:0003700">
    <property type="term" value="F:DNA-binding transcription factor activity"/>
    <property type="evidence" value="ECO:0007669"/>
    <property type="project" value="TreeGrafter"/>
</dbReference>
<dbReference type="InterPro" id="IPR041479">
    <property type="entry name" value="TetR_CgmR_C"/>
</dbReference>
<dbReference type="InterPro" id="IPR001647">
    <property type="entry name" value="HTH_TetR"/>
</dbReference>
<evidence type="ECO:0000256" key="3">
    <source>
        <dbReference type="ARBA" id="ARBA00023163"/>
    </source>
</evidence>
<dbReference type="Proteomes" id="UP000053235">
    <property type="component" value="Unassembled WGS sequence"/>
</dbReference>
<reference evidence="7" key="1">
    <citation type="submission" date="2015-07" db="EMBL/GenBank/DDBJ databases">
        <authorList>
            <person name="Rodrigo-Torres Lidia"/>
            <person name="Arahal R.David."/>
        </authorList>
    </citation>
    <scope>NUCLEOTIDE SEQUENCE [LARGE SCALE GENOMIC DNA]</scope>
    <source>
        <strain evidence="7">CECT 5112</strain>
    </source>
</reference>
<keyword evidence="2 4" id="KW-0238">DNA-binding</keyword>
<dbReference type="PROSITE" id="PS50977">
    <property type="entry name" value="HTH_TETR_2"/>
    <property type="match status" value="1"/>
</dbReference>